<dbReference type="AlphaFoldDB" id="A0A382XNJ7"/>
<feature type="domain" description="Activator of Hsp90 ATPase homologue 1/2-like C-terminal" evidence="2">
    <location>
        <begin position="27"/>
        <end position="142"/>
    </location>
</feature>
<evidence type="ECO:0000313" key="3">
    <source>
        <dbReference type="EMBL" id="SVD72410.1"/>
    </source>
</evidence>
<gene>
    <name evidence="3" type="ORF">METZ01_LOCUS425264</name>
</gene>
<name>A0A382XNJ7_9ZZZZ</name>
<proteinExistence type="inferred from homology"/>
<dbReference type="Gene3D" id="3.30.530.20">
    <property type="match status" value="1"/>
</dbReference>
<evidence type="ECO:0000259" key="2">
    <source>
        <dbReference type="Pfam" id="PF08327"/>
    </source>
</evidence>
<dbReference type="Pfam" id="PF08327">
    <property type="entry name" value="AHSA1"/>
    <property type="match status" value="1"/>
</dbReference>
<accession>A0A382XNJ7</accession>
<reference evidence="3" key="1">
    <citation type="submission" date="2018-05" db="EMBL/GenBank/DDBJ databases">
        <authorList>
            <person name="Lanie J.A."/>
            <person name="Ng W.-L."/>
            <person name="Kazmierczak K.M."/>
            <person name="Andrzejewski T.M."/>
            <person name="Davidsen T.M."/>
            <person name="Wayne K.J."/>
            <person name="Tettelin H."/>
            <person name="Glass J.I."/>
            <person name="Rusch D."/>
            <person name="Podicherti R."/>
            <person name="Tsui H.-C.T."/>
            <person name="Winkler M.E."/>
        </authorList>
    </citation>
    <scope>NUCLEOTIDE SEQUENCE</scope>
</reference>
<protein>
    <recommendedName>
        <fullName evidence="2">Activator of Hsp90 ATPase homologue 1/2-like C-terminal domain-containing protein</fullName>
    </recommendedName>
</protein>
<evidence type="ECO:0000256" key="1">
    <source>
        <dbReference type="ARBA" id="ARBA00006817"/>
    </source>
</evidence>
<dbReference type="CDD" id="cd08899">
    <property type="entry name" value="SRPBCC_CalC_Aha1-like_6"/>
    <property type="match status" value="1"/>
</dbReference>
<dbReference type="InterPro" id="IPR023393">
    <property type="entry name" value="START-like_dom_sf"/>
</dbReference>
<dbReference type="InterPro" id="IPR013538">
    <property type="entry name" value="ASHA1/2-like_C"/>
</dbReference>
<comment type="similarity">
    <text evidence="1">Belongs to the AHA1 family.</text>
</comment>
<dbReference type="EMBL" id="UINC01169059">
    <property type="protein sequence ID" value="SVD72410.1"/>
    <property type="molecule type" value="Genomic_DNA"/>
</dbReference>
<sequence length="167" mass="18695">MTDDNEDLGTIRREADQFTAVLERQLDHPPAAVWAMLTEPGRLVEWLAPGTIELREGGAAKLDFGDSGIIIDSTVTAFEQERIIEYSWSNPGEPLRPLRFEVEPEGDSCRLKLCLKTPVDEDIARSCAGWEAHLMMLMAALEGVPIKFPFERFQSSREAYNDMVPAA</sequence>
<dbReference type="SUPFAM" id="SSF55961">
    <property type="entry name" value="Bet v1-like"/>
    <property type="match status" value="1"/>
</dbReference>
<organism evidence="3">
    <name type="scientific">marine metagenome</name>
    <dbReference type="NCBI Taxonomy" id="408172"/>
    <lineage>
        <taxon>unclassified sequences</taxon>
        <taxon>metagenomes</taxon>
        <taxon>ecological metagenomes</taxon>
    </lineage>
</organism>